<accession>A0ABS9BHJ5</accession>
<evidence type="ECO:0000313" key="3">
    <source>
        <dbReference type="Proteomes" id="UP001200145"/>
    </source>
</evidence>
<comment type="caution">
    <text evidence="2">The sequence shown here is derived from an EMBL/GenBank/DDBJ whole genome shotgun (WGS) entry which is preliminary data.</text>
</comment>
<dbReference type="EMBL" id="JAKEVY010000002">
    <property type="protein sequence ID" value="MCF1715176.1"/>
    <property type="molecule type" value="Genomic_DNA"/>
</dbReference>
<evidence type="ECO:0000256" key="1">
    <source>
        <dbReference type="SAM" id="Phobius"/>
    </source>
</evidence>
<name>A0ABS9BHJ5_9BACT</name>
<sequence length="330" mass="36617">MQQYRLLRNNKESGPYTWKELAHLPLKPYDLVWVDGKSAAWRYPSELPEFKDVAPRVEEDFYEQFHRKPAEKKETTATVSAGLTENAEVSTPVVSATAPIPAEQRKKVAVILPERMPPPKQEPVLRVVKKEAASLIQQAPELNKDLNAPEQVIDQLQLPPLKHSKRKISLKPFYWAAGFLAIATITWAFIHFSTSKRSASPVPDSNPLPVLQTVGSIDASSELPAALPENPALEFAALKRFLAVSPDQINVGMFGGINRLQLTIQNKHTEPIENIAIAVDFLEKDQSLHHTEIVAIAKIEALSSQSVRVPANGKGRAVQTRIIGIGKYKP</sequence>
<keyword evidence="1" id="KW-0812">Transmembrane</keyword>
<feature type="transmembrane region" description="Helical" evidence="1">
    <location>
        <begin position="172"/>
        <end position="190"/>
    </location>
</feature>
<dbReference type="Proteomes" id="UP001200145">
    <property type="component" value="Unassembled WGS sequence"/>
</dbReference>
<keyword evidence="1" id="KW-0472">Membrane</keyword>
<proteinExistence type="predicted"/>
<protein>
    <recommendedName>
        <fullName evidence="4">GYF domain-containing protein</fullName>
    </recommendedName>
</protein>
<dbReference type="RefSeq" id="WP_234866123.1">
    <property type="nucleotide sequence ID" value="NZ_JAKEVY010000002.1"/>
</dbReference>
<keyword evidence="1" id="KW-1133">Transmembrane helix</keyword>
<organism evidence="2 3">
    <name type="scientific">Flavihumibacter fluminis</name>
    <dbReference type="NCBI Taxonomy" id="2909236"/>
    <lineage>
        <taxon>Bacteria</taxon>
        <taxon>Pseudomonadati</taxon>
        <taxon>Bacteroidota</taxon>
        <taxon>Chitinophagia</taxon>
        <taxon>Chitinophagales</taxon>
        <taxon>Chitinophagaceae</taxon>
        <taxon>Flavihumibacter</taxon>
    </lineage>
</organism>
<reference evidence="2 3" key="1">
    <citation type="submission" date="2022-01" db="EMBL/GenBank/DDBJ databases">
        <title>Flavihumibacter sp. nov., isolated from sediment of a river.</title>
        <authorList>
            <person name="Liu H."/>
        </authorList>
    </citation>
    <scope>NUCLEOTIDE SEQUENCE [LARGE SCALE GENOMIC DNA]</scope>
    <source>
        <strain evidence="2 3">RY-1</strain>
    </source>
</reference>
<keyword evidence="3" id="KW-1185">Reference proteome</keyword>
<gene>
    <name evidence="2" type="ORF">L0U88_11120</name>
</gene>
<evidence type="ECO:0000313" key="2">
    <source>
        <dbReference type="EMBL" id="MCF1715176.1"/>
    </source>
</evidence>
<evidence type="ECO:0008006" key="4">
    <source>
        <dbReference type="Google" id="ProtNLM"/>
    </source>
</evidence>